<evidence type="ECO:0000313" key="11">
    <source>
        <dbReference type="Proteomes" id="UP000325672"/>
    </source>
</evidence>
<keyword evidence="3" id="KW-0547">Nucleotide-binding</keyword>
<dbReference type="SMART" id="SM00847">
    <property type="entry name" value="HA2"/>
    <property type="match status" value="1"/>
</dbReference>
<dbReference type="SMART" id="SM00490">
    <property type="entry name" value="HELICc"/>
    <property type="match status" value="1"/>
</dbReference>
<dbReference type="Pfam" id="PF00271">
    <property type="entry name" value="Helicase_C"/>
    <property type="match status" value="1"/>
</dbReference>
<evidence type="ECO:0000259" key="9">
    <source>
        <dbReference type="PROSITE" id="PS51194"/>
    </source>
</evidence>
<dbReference type="InterPro" id="IPR001650">
    <property type="entry name" value="Helicase_C-like"/>
</dbReference>
<dbReference type="GO" id="GO:0008380">
    <property type="term" value="P:RNA splicing"/>
    <property type="evidence" value="ECO:0007669"/>
    <property type="project" value="UniProtKB-KW"/>
</dbReference>
<dbReference type="FunFam" id="3.40.50.300:FF:001075">
    <property type="entry name" value="ATP dependent RNA helicase, putative"/>
    <property type="match status" value="1"/>
</dbReference>
<dbReference type="PROSITE" id="PS00690">
    <property type="entry name" value="DEAH_ATP_HELICASE"/>
    <property type="match status" value="1"/>
</dbReference>
<dbReference type="PROSITE" id="PS51194">
    <property type="entry name" value="HELICASE_CTER"/>
    <property type="match status" value="1"/>
</dbReference>
<dbReference type="GeneID" id="43639135"/>
<dbReference type="CDD" id="cd18791">
    <property type="entry name" value="SF2_C_RHA"/>
    <property type="match status" value="1"/>
</dbReference>
<dbReference type="AlphaFoldDB" id="A0A5N6SSS3"/>
<evidence type="ECO:0000259" key="8">
    <source>
        <dbReference type="PROSITE" id="PS51192"/>
    </source>
</evidence>
<dbReference type="Pfam" id="PF00270">
    <property type="entry name" value="DEAD"/>
    <property type="match status" value="1"/>
</dbReference>
<dbReference type="InterPro" id="IPR014001">
    <property type="entry name" value="Helicase_ATP-bd"/>
</dbReference>
<dbReference type="GO" id="GO:0005524">
    <property type="term" value="F:ATP binding"/>
    <property type="evidence" value="ECO:0007669"/>
    <property type="project" value="UniProtKB-KW"/>
</dbReference>
<dbReference type="FunFam" id="3.40.50.300:FF:000007">
    <property type="entry name" value="Pre-mRNA-splicing factor ATP-dependent RNA helicase"/>
    <property type="match status" value="1"/>
</dbReference>
<evidence type="ECO:0000256" key="6">
    <source>
        <dbReference type="ARBA" id="ARBA00023187"/>
    </source>
</evidence>
<dbReference type="Pfam" id="PF04408">
    <property type="entry name" value="WHD_HA2"/>
    <property type="match status" value="1"/>
</dbReference>
<keyword evidence="2" id="KW-0507">mRNA processing</keyword>
<evidence type="ECO:0000256" key="2">
    <source>
        <dbReference type="ARBA" id="ARBA00022664"/>
    </source>
</evidence>
<dbReference type="RefSeq" id="XP_031912237.1">
    <property type="nucleotide sequence ID" value="XM_032054925.1"/>
</dbReference>
<reference evidence="10 11" key="1">
    <citation type="submission" date="2019-04" db="EMBL/GenBank/DDBJ databases">
        <title>Friends and foes A comparative genomics study of 23 Aspergillus species from section Flavi.</title>
        <authorList>
            <consortium name="DOE Joint Genome Institute"/>
            <person name="Kjaerbolling I."/>
            <person name="Vesth T."/>
            <person name="Frisvad J.C."/>
            <person name="Nybo J.L."/>
            <person name="Theobald S."/>
            <person name="Kildgaard S."/>
            <person name="Isbrandt T."/>
            <person name="Kuo A."/>
            <person name="Sato A."/>
            <person name="Lyhne E.K."/>
            <person name="Kogle M.E."/>
            <person name="Wiebenga A."/>
            <person name="Kun R.S."/>
            <person name="Lubbers R.J."/>
            <person name="Makela M.R."/>
            <person name="Barry K."/>
            <person name="Chovatia M."/>
            <person name="Clum A."/>
            <person name="Daum C."/>
            <person name="Haridas S."/>
            <person name="He G."/>
            <person name="LaButti K."/>
            <person name="Lipzen A."/>
            <person name="Mondo S."/>
            <person name="Riley R."/>
            <person name="Salamov A."/>
            <person name="Simmons B.A."/>
            <person name="Magnuson J.K."/>
            <person name="Henrissat B."/>
            <person name="Mortensen U.H."/>
            <person name="Larsen T.O."/>
            <person name="Devries R.P."/>
            <person name="Grigoriev I.V."/>
            <person name="Machida M."/>
            <person name="Baker S.E."/>
            <person name="Andersen M.R."/>
        </authorList>
    </citation>
    <scope>NUCLEOTIDE SEQUENCE [LARGE SCALE GENOMIC DNA]</scope>
    <source>
        <strain evidence="10 11">CBS 117625</strain>
    </source>
</reference>
<dbReference type="SMART" id="SM00487">
    <property type="entry name" value="DEXDc"/>
    <property type="match status" value="1"/>
</dbReference>
<dbReference type="EMBL" id="ML743586">
    <property type="protein sequence ID" value="KAE8136174.1"/>
    <property type="molecule type" value="Genomic_DNA"/>
</dbReference>
<dbReference type="PROSITE" id="PS51192">
    <property type="entry name" value="HELICASE_ATP_BIND_1"/>
    <property type="match status" value="1"/>
</dbReference>
<dbReference type="InterPro" id="IPR002464">
    <property type="entry name" value="DNA/RNA_helicase_DEAH_CS"/>
</dbReference>
<dbReference type="Pfam" id="PF07717">
    <property type="entry name" value="OB_NTP_bind"/>
    <property type="match status" value="1"/>
</dbReference>
<dbReference type="InterPro" id="IPR048333">
    <property type="entry name" value="HA2_WH"/>
</dbReference>
<dbReference type="InterPro" id="IPR011709">
    <property type="entry name" value="DEAD-box_helicase_OB_fold"/>
</dbReference>
<dbReference type="PANTHER" id="PTHR18934:SF136">
    <property type="entry name" value="ATP-DEPENDENT RNA HELICASE DHX35-RELATED"/>
    <property type="match status" value="1"/>
</dbReference>
<keyword evidence="11" id="KW-1185">Reference proteome</keyword>
<organism evidence="10 11">
    <name type="scientific">Aspergillus pseudotamarii</name>
    <dbReference type="NCBI Taxonomy" id="132259"/>
    <lineage>
        <taxon>Eukaryota</taxon>
        <taxon>Fungi</taxon>
        <taxon>Dikarya</taxon>
        <taxon>Ascomycota</taxon>
        <taxon>Pezizomycotina</taxon>
        <taxon>Eurotiomycetes</taxon>
        <taxon>Eurotiomycetidae</taxon>
        <taxon>Eurotiales</taxon>
        <taxon>Aspergillaceae</taxon>
        <taxon>Aspergillus</taxon>
        <taxon>Aspergillus subgen. Circumdati</taxon>
    </lineage>
</organism>
<dbReference type="FunFam" id="1.20.120.1080:FF:000020">
    <property type="entry name" value="ATP dependent RNA helicase, putative"/>
    <property type="match status" value="1"/>
</dbReference>
<dbReference type="GO" id="GO:0003723">
    <property type="term" value="F:RNA binding"/>
    <property type="evidence" value="ECO:0007669"/>
    <property type="project" value="TreeGrafter"/>
</dbReference>
<evidence type="ECO:0000256" key="3">
    <source>
        <dbReference type="ARBA" id="ARBA00022741"/>
    </source>
</evidence>
<dbReference type="Gene3D" id="3.40.50.300">
    <property type="entry name" value="P-loop containing nucleotide triphosphate hydrolases"/>
    <property type="match status" value="2"/>
</dbReference>
<dbReference type="OrthoDB" id="10253254at2759"/>
<dbReference type="SUPFAM" id="SSF52540">
    <property type="entry name" value="P-loop containing nucleoside triphosphate hydrolases"/>
    <property type="match status" value="1"/>
</dbReference>
<dbReference type="Gene3D" id="1.20.120.1080">
    <property type="match status" value="1"/>
</dbReference>
<dbReference type="GO" id="GO:0003724">
    <property type="term" value="F:RNA helicase activity"/>
    <property type="evidence" value="ECO:0007669"/>
    <property type="project" value="UniProtKB-EC"/>
</dbReference>
<dbReference type="GO" id="GO:0016787">
    <property type="term" value="F:hydrolase activity"/>
    <property type="evidence" value="ECO:0007669"/>
    <property type="project" value="UniProtKB-KW"/>
</dbReference>
<dbReference type="EC" id="3.6.4.13" evidence="1"/>
<dbReference type="GO" id="GO:0006397">
    <property type="term" value="P:mRNA processing"/>
    <property type="evidence" value="ECO:0007669"/>
    <property type="project" value="UniProtKB-KW"/>
</dbReference>
<dbReference type="InterPro" id="IPR027417">
    <property type="entry name" value="P-loop_NTPase"/>
</dbReference>
<comment type="catalytic activity">
    <reaction evidence="7">
        <text>ATP + H2O = ADP + phosphate + H(+)</text>
        <dbReference type="Rhea" id="RHEA:13065"/>
        <dbReference type="ChEBI" id="CHEBI:15377"/>
        <dbReference type="ChEBI" id="CHEBI:15378"/>
        <dbReference type="ChEBI" id="CHEBI:30616"/>
        <dbReference type="ChEBI" id="CHEBI:43474"/>
        <dbReference type="ChEBI" id="CHEBI:456216"/>
        <dbReference type="EC" id="3.6.4.13"/>
    </reaction>
</comment>
<keyword evidence="6" id="KW-0508">mRNA splicing</keyword>
<dbReference type="GO" id="GO:0071013">
    <property type="term" value="C:catalytic step 2 spliceosome"/>
    <property type="evidence" value="ECO:0007669"/>
    <property type="project" value="TreeGrafter"/>
</dbReference>
<name>A0A5N6SSS3_ASPPS</name>
<feature type="domain" description="Helicase C-terminal" evidence="9">
    <location>
        <begin position="238"/>
        <end position="409"/>
    </location>
</feature>
<dbReference type="Proteomes" id="UP000325672">
    <property type="component" value="Unassembled WGS sequence"/>
</dbReference>
<dbReference type="PANTHER" id="PTHR18934">
    <property type="entry name" value="ATP-DEPENDENT RNA HELICASE"/>
    <property type="match status" value="1"/>
</dbReference>
<dbReference type="Pfam" id="PF21010">
    <property type="entry name" value="HA2_C"/>
    <property type="match status" value="1"/>
</dbReference>
<evidence type="ECO:0000256" key="7">
    <source>
        <dbReference type="ARBA" id="ARBA00047984"/>
    </source>
</evidence>
<evidence type="ECO:0000313" key="10">
    <source>
        <dbReference type="EMBL" id="KAE8136174.1"/>
    </source>
</evidence>
<keyword evidence="4 10" id="KW-0378">Hydrolase</keyword>
<evidence type="ECO:0000256" key="5">
    <source>
        <dbReference type="ARBA" id="ARBA00022840"/>
    </source>
</evidence>
<keyword evidence="5" id="KW-0067">ATP-binding</keyword>
<dbReference type="InterPro" id="IPR007502">
    <property type="entry name" value="Helicase-assoc_dom"/>
</dbReference>
<dbReference type="InterPro" id="IPR011545">
    <property type="entry name" value="DEAD/DEAH_box_helicase_dom"/>
</dbReference>
<sequence>MASELDLTSAFIPSLYKPAALLPIARYRQNLLYLVDTYPVTIVVGQTGSGKTTQLPQYLDQAGWCADGKSIAVTQPRRVAATTVAARVAEEMRCKVGEEVGYSIRFEDLTSASTRIKFLTDGMLLREALVDPLLSRYSVIMVDEAHERSLSTDILLGVLKKILKRRPELRIVISSATLQAEDILHFFAGDQFQNQTDSNEKGGDVGKIISLEGRMYPVDILFLESPAEDYVERAVKTVFDIHLQEVEGDILVFLTGREEIDSAVQLISERAAMLHPRAQALAPLPLYSGLPTGQQMYVFEPTPENTRKVIVSTNIAEASVTIDSIAYVVDCGFAKLRAFDPSTGIETLTAVPISKAAAIQRAGRAGRTKPGKCFRLYTQQAYEQLLEATVPEIQRSNLAPVIMQLKALGIDNIVRFDFLTPPPAELVIRAFELLYSLGVIDDYAKLTKPLGMRMAELAVDPMMAKVLLSAQSFNCLSEILSIAAMVSLQGSIWVQHEGDKKATESSRRKFAVGEGDHLTYLNVYQAFIAIGKKDPKWCRDNLLNYRSLQQAVSIRAQLKRCLERFGIQIDETPSSLRQKTDLSRYPENIQRCLTTGYFAHAAKMQPNGTFKSATGGLTLHAHPSSLMFNRKADWVIFHEILQTGEKTFIRDITKIERGYLVEYAPNYYTVN</sequence>
<accession>A0A5N6SSS3</accession>
<gene>
    <name evidence="10" type="ORF">BDV38DRAFT_250138</name>
</gene>
<evidence type="ECO:0000256" key="4">
    <source>
        <dbReference type="ARBA" id="ARBA00022801"/>
    </source>
</evidence>
<protein>
    <recommendedName>
        <fullName evidence="1">RNA helicase</fullName>
        <ecNumber evidence="1">3.6.4.13</ecNumber>
    </recommendedName>
</protein>
<feature type="domain" description="Helicase ATP-binding" evidence="8">
    <location>
        <begin position="32"/>
        <end position="196"/>
    </location>
</feature>
<evidence type="ECO:0000256" key="1">
    <source>
        <dbReference type="ARBA" id="ARBA00012552"/>
    </source>
</evidence>
<proteinExistence type="predicted"/>